<dbReference type="EMBL" id="CP126219">
    <property type="protein sequence ID" value="WIA20978.1"/>
    <property type="molecule type" value="Genomic_DNA"/>
</dbReference>
<name>A0ABY8UJX8_TETOB</name>
<evidence type="ECO:0000313" key="2">
    <source>
        <dbReference type="Proteomes" id="UP001244341"/>
    </source>
</evidence>
<gene>
    <name evidence="1" type="ORF">OEZ85_005315</name>
</gene>
<evidence type="ECO:0000313" key="1">
    <source>
        <dbReference type="EMBL" id="WIA20978.1"/>
    </source>
</evidence>
<proteinExistence type="predicted"/>
<organism evidence="1 2">
    <name type="scientific">Tetradesmus obliquus</name>
    <name type="common">Green alga</name>
    <name type="synonym">Acutodesmus obliquus</name>
    <dbReference type="NCBI Taxonomy" id="3088"/>
    <lineage>
        <taxon>Eukaryota</taxon>
        <taxon>Viridiplantae</taxon>
        <taxon>Chlorophyta</taxon>
        <taxon>core chlorophytes</taxon>
        <taxon>Chlorophyceae</taxon>
        <taxon>CS clade</taxon>
        <taxon>Sphaeropleales</taxon>
        <taxon>Scenedesmaceae</taxon>
        <taxon>Tetradesmus</taxon>
    </lineage>
</organism>
<dbReference type="Proteomes" id="UP001244341">
    <property type="component" value="Chromosome 12b"/>
</dbReference>
<sequence>MVSSNPHKETAVERLTTPTAMRMLKTLQQTQGDKTDWHTASGVVYKSKKLAPDKMAAMVDRLCVAKHKDDDMPPKLHAVKLVYDDNGREAYEPVKEVTKQENISYMAELYSRCQETRAKTQQQLAEKYLQPLVVPKAKSPAKADKAPAAEKA</sequence>
<accession>A0ABY8UJX8</accession>
<reference evidence="1 2" key="1">
    <citation type="submission" date="2023-05" db="EMBL/GenBank/DDBJ databases">
        <title>A 100% complete, gapless, phased diploid assembly of the Scenedesmus obliquus UTEX 3031 genome.</title>
        <authorList>
            <person name="Biondi T.C."/>
            <person name="Hanschen E.R."/>
            <person name="Kwon T."/>
            <person name="Eng W."/>
            <person name="Kruse C.P.S."/>
            <person name="Koehler S.I."/>
            <person name="Kunde Y."/>
            <person name="Gleasner C.D."/>
            <person name="You Mak K.T."/>
            <person name="Polle J."/>
            <person name="Hovde B.T."/>
            <person name="Starkenburg S.R."/>
        </authorList>
    </citation>
    <scope>NUCLEOTIDE SEQUENCE [LARGE SCALE GENOMIC DNA]</scope>
    <source>
        <strain evidence="1 2">DOE0152z</strain>
    </source>
</reference>
<keyword evidence="2" id="KW-1185">Reference proteome</keyword>
<protein>
    <submittedName>
        <fullName evidence="1">Uncharacterized protein</fullName>
    </submittedName>
</protein>